<feature type="region of interest" description="Disordered" evidence="1">
    <location>
        <begin position="1"/>
        <end position="20"/>
    </location>
</feature>
<dbReference type="EMBL" id="JASCZI010122953">
    <property type="protein sequence ID" value="MED6164926.1"/>
    <property type="molecule type" value="Genomic_DNA"/>
</dbReference>
<name>A0ABU6UUD8_9FABA</name>
<protein>
    <submittedName>
        <fullName evidence="2">Uncharacterized protein</fullName>
    </submittedName>
</protein>
<evidence type="ECO:0000313" key="2">
    <source>
        <dbReference type="EMBL" id="MED6164926.1"/>
    </source>
</evidence>
<dbReference type="Proteomes" id="UP001341840">
    <property type="component" value="Unassembled WGS sequence"/>
</dbReference>
<evidence type="ECO:0000313" key="3">
    <source>
        <dbReference type="Proteomes" id="UP001341840"/>
    </source>
</evidence>
<sequence>MGRGRFFLGTPRRGGGLGDSEVGNTPRHFLAHLGVIGFMLGIDVVPPRRGSARLGVGGMGLGYSEAMPVGVVMDMASTRLDVGRRGTSRVGVGWLSGGMLGKGFESVWELVEVDSVAPRREVTPLGIGEVSVGK</sequence>
<accession>A0ABU6UUD8</accession>
<gene>
    <name evidence="2" type="ORF">PIB30_094841</name>
</gene>
<reference evidence="2 3" key="1">
    <citation type="journal article" date="2023" name="Plants (Basel)">
        <title>Bridging the Gap: Combining Genomics and Transcriptomics Approaches to Understand Stylosanthes scabra, an Orphan Legume from the Brazilian Caatinga.</title>
        <authorList>
            <person name="Ferreira-Neto J.R.C."/>
            <person name="da Silva M.D."/>
            <person name="Binneck E."/>
            <person name="de Melo N.F."/>
            <person name="da Silva R.H."/>
            <person name="de Melo A.L.T.M."/>
            <person name="Pandolfi V."/>
            <person name="Bustamante F.O."/>
            <person name="Brasileiro-Vidal A.C."/>
            <person name="Benko-Iseppon A.M."/>
        </authorList>
    </citation>
    <scope>NUCLEOTIDE SEQUENCE [LARGE SCALE GENOMIC DNA]</scope>
    <source>
        <tissue evidence="2">Leaves</tissue>
    </source>
</reference>
<evidence type="ECO:0000256" key="1">
    <source>
        <dbReference type="SAM" id="MobiDB-lite"/>
    </source>
</evidence>
<organism evidence="2 3">
    <name type="scientific">Stylosanthes scabra</name>
    <dbReference type="NCBI Taxonomy" id="79078"/>
    <lineage>
        <taxon>Eukaryota</taxon>
        <taxon>Viridiplantae</taxon>
        <taxon>Streptophyta</taxon>
        <taxon>Embryophyta</taxon>
        <taxon>Tracheophyta</taxon>
        <taxon>Spermatophyta</taxon>
        <taxon>Magnoliopsida</taxon>
        <taxon>eudicotyledons</taxon>
        <taxon>Gunneridae</taxon>
        <taxon>Pentapetalae</taxon>
        <taxon>rosids</taxon>
        <taxon>fabids</taxon>
        <taxon>Fabales</taxon>
        <taxon>Fabaceae</taxon>
        <taxon>Papilionoideae</taxon>
        <taxon>50 kb inversion clade</taxon>
        <taxon>dalbergioids sensu lato</taxon>
        <taxon>Dalbergieae</taxon>
        <taxon>Pterocarpus clade</taxon>
        <taxon>Stylosanthes</taxon>
    </lineage>
</organism>
<comment type="caution">
    <text evidence="2">The sequence shown here is derived from an EMBL/GenBank/DDBJ whole genome shotgun (WGS) entry which is preliminary data.</text>
</comment>
<proteinExistence type="predicted"/>
<keyword evidence="3" id="KW-1185">Reference proteome</keyword>